<dbReference type="Pfam" id="PF03883">
    <property type="entry name" value="H2O2_YaaD"/>
    <property type="match status" value="1"/>
</dbReference>
<dbReference type="InterPro" id="IPR005583">
    <property type="entry name" value="YaaA"/>
</dbReference>
<dbReference type="GO" id="GO:0033194">
    <property type="term" value="P:response to hydroperoxide"/>
    <property type="evidence" value="ECO:0007669"/>
    <property type="project" value="TreeGrafter"/>
</dbReference>
<protein>
    <submittedName>
        <fullName evidence="1">Peroxide stress protein YaaA</fullName>
    </submittedName>
</protein>
<evidence type="ECO:0000313" key="2">
    <source>
        <dbReference type="Proteomes" id="UP000235703"/>
    </source>
</evidence>
<sequence>MATMAGVIVLLPPSEGKTLAASGPVLDFDELSFPELTGARIEVLESLAEVSAEPDACEQLGVGLSLQDDVERNTHLTEIPCAPALETYTGVLYAALDAGSMRGKAGERLSQVYVSSALFGLLAAGDPIPAYRLSMKTKLAAHGVLATWWKKRLSPVLDEEFAGQLILDCRSTEYRKSWPGPVDQVVTVTAVTEKNGKRSVVSHNAKLTRGELAGHLLRSRAGLPETPEALLKAARKHYEAELTPATKRKPAELTIVLPG</sequence>
<proteinExistence type="predicted"/>
<reference evidence="1 2" key="1">
    <citation type="submission" date="2017-09" db="EMBL/GenBank/DDBJ databases">
        <title>Bacterial strain isolated from the female urinary microbiota.</title>
        <authorList>
            <person name="Thomas-White K."/>
            <person name="Kumar N."/>
            <person name="Forster S."/>
            <person name="Putonti C."/>
            <person name="Lawley T."/>
            <person name="Wolfe A.J."/>
        </authorList>
    </citation>
    <scope>NUCLEOTIDE SEQUENCE [LARGE SCALE GENOMIC DNA]</scope>
    <source>
        <strain evidence="1 2">UMB0680</strain>
    </source>
</reference>
<dbReference type="GO" id="GO:0005829">
    <property type="term" value="C:cytosol"/>
    <property type="evidence" value="ECO:0007669"/>
    <property type="project" value="TreeGrafter"/>
</dbReference>
<dbReference type="PANTHER" id="PTHR30283">
    <property type="entry name" value="PEROXIDE STRESS RESPONSE PROTEIN YAAA"/>
    <property type="match status" value="1"/>
</dbReference>
<dbReference type="Proteomes" id="UP000235703">
    <property type="component" value="Unassembled WGS sequence"/>
</dbReference>
<dbReference type="EMBL" id="PNFZ01000001">
    <property type="protein sequence ID" value="PMB99160.1"/>
    <property type="molecule type" value="Genomic_DNA"/>
</dbReference>
<dbReference type="OrthoDB" id="3210767at2"/>
<keyword evidence="2" id="KW-1185">Reference proteome</keyword>
<dbReference type="PANTHER" id="PTHR30283:SF4">
    <property type="entry name" value="PEROXIDE STRESS RESISTANCE PROTEIN YAAA"/>
    <property type="match status" value="1"/>
</dbReference>
<comment type="caution">
    <text evidence="1">The sequence shown here is derived from an EMBL/GenBank/DDBJ whole genome shotgun (WGS) entry which is preliminary data.</text>
</comment>
<name>A0A2N6PKD7_9MICO</name>
<organism evidence="1 2">
    <name type="scientific">Brevibacterium luteolum</name>
    <dbReference type="NCBI Taxonomy" id="199591"/>
    <lineage>
        <taxon>Bacteria</taxon>
        <taxon>Bacillati</taxon>
        <taxon>Actinomycetota</taxon>
        <taxon>Actinomycetes</taxon>
        <taxon>Micrococcales</taxon>
        <taxon>Brevibacteriaceae</taxon>
        <taxon>Brevibacterium</taxon>
    </lineage>
</organism>
<dbReference type="AlphaFoldDB" id="A0A2N6PKD7"/>
<accession>A0A2N6PKD7</accession>
<evidence type="ECO:0000313" key="1">
    <source>
        <dbReference type="EMBL" id="PMB99160.1"/>
    </source>
</evidence>
<gene>
    <name evidence="1" type="ORF">CJ198_01075</name>
</gene>